<dbReference type="RefSeq" id="WP_155176015.1">
    <property type="nucleotide sequence ID" value="NZ_BAAAFL010000003.1"/>
</dbReference>
<dbReference type="Pfam" id="PF00717">
    <property type="entry name" value="Peptidase_S24"/>
    <property type="match status" value="1"/>
</dbReference>
<evidence type="ECO:0000256" key="1">
    <source>
        <dbReference type="ARBA" id="ARBA00023125"/>
    </source>
</evidence>
<proteinExistence type="predicted"/>
<gene>
    <name evidence="3" type="ORF">E1163_26170</name>
</gene>
<dbReference type="SUPFAM" id="SSF51306">
    <property type="entry name" value="LexA/Signal peptidase"/>
    <property type="match status" value="1"/>
</dbReference>
<evidence type="ECO:0000313" key="4">
    <source>
        <dbReference type="Proteomes" id="UP000798808"/>
    </source>
</evidence>
<reference evidence="3 4" key="1">
    <citation type="submission" date="2019-02" db="EMBL/GenBank/DDBJ databases">
        <authorList>
            <person name="Goldberg S.R."/>
            <person name="Haltli B.A."/>
            <person name="Correa H."/>
            <person name="Russell K.G."/>
        </authorList>
    </citation>
    <scope>NUCLEOTIDE SEQUENCE [LARGE SCALE GENOMIC DNA]</scope>
    <source>
        <strain evidence="3 4">JCM 16186</strain>
    </source>
</reference>
<dbReference type="EMBL" id="SMLW01000664">
    <property type="protein sequence ID" value="MTI28470.1"/>
    <property type="molecule type" value="Genomic_DNA"/>
</dbReference>
<dbReference type="PANTHER" id="PTHR46558:SF11">
    <property type="entry name" value="HTH-TYPE TRANSCRIPTIONAL REGULATOR XRE"/>
    <property type="match status" value="1"/>
</dbReference>
<dbReference type="InterPro" id="IPR039418">
    <property type="entry name" value="LexA-like"/>
</dbReference>
<dbReference type="SUPFAM" id="SSF47413">
    <property type="entry name" value="lambda repressor-like DNA-binding domains"/>
    <property type="match status" value="1"/>
</dbReference>
<dbReference type="InterPro" id="IPR015927">
    <property type="entry name" value="Peptidase_S24_S26A/B/C"/>
</dbReference>
<dbReference type="InterPro" id="IPR036286">
    <property type="entry name" value="LexA/Signal_pep-like_sf"/>
</dbReference>
<dbReference type="InterPro" id="IPR001387">
    <property type="entry name" value="Cro/C1-type_HTH"/>
</dbReference>
<name>A0ABW9RZC4_9BACT</name>
<comment type="caution">
    <text evidence="3">The sequence shown here is derived from an EMBL/GenBank/DDBJ whole genome shotgun (WGS) entry which is preliminary data.</text>
</comment>
<dbReference type="SMART" id="SM00530">
    <property type="entry name" value="HTH_XRE"/>
    <property type="match status" value="1"/>
</dbReference>
<accession>A0ABW9RZC4</accession>
<dbReference type="Proteomes" id="UP000798808">
    <property type="component" value="Unassembled WGS sequence"/>
</dbReference>
<organism evidence="3 4">
    <name type="scientific">Fulvivirga kasyanovii</name>
    <dbReference type="NCBI Taxonomy" id="396812"/>
    <lineage>
        <taxon>Bacteria</taxon>
        <taxon>Pseudomonadati</taxon>
        <taxon>Bacteroidota</taxon>
        <taxon>Cytophagia</taxon>
        <taxon>Cytophagales</taxon>
        <taxon>Fulvivirgaceae</taxon>
        <taxon>Fulvivirga</taxon>
    </lineage>
</organism>
<sequence>MSFIGKNIKKIRTAKRLSQAAFADIFDITRGSIGAYEEGRAEPKIDTIIQIANHFGISIDLLLNKELSVNELYSFDILTRKLNEAHEFIPKQESAYRKGGIGLVRTSQYIEYIVNHTNRDFLSRLPYIELPVNFKGTTRAFELNGSEMEYHQNGLHHNDILLCLLYNNESKPPTPGNVYVIVHQDGIFTKRLNSLDNGLLNFVSDDPNYAPIELTLKEIKELWLVKGVYSTYLNPPKFIDEKVMLLEKRLEDIDNRIKKIEKKK</sequence>
<protein>
    <submittedName>
        <fullName evidence="3">LexA family transcriptional regulator</fullName>
    </submittedName>
</protein>
<keyword evidence="1" id="KW-0238">DNA-binding</keyword>
<dbReference type="PROSITE" id="PS50943">
    <property type="entry name" value="HTH_CROC1"/>
    <property type="match status" value="1"/>
</dbReference>
<dbReference type="Gene3D" id="2.10.109.10">
    <property type="entry name" value="Umud Fragment, subunit A"/>
    <property type="match status" value="1"/>
</dbReference>
<dbReference type="CDD" id="cd00093">
    <property type="entry name" value="HTH_XRE"/>
    <property type="match status" value="1"/>
</dbReference>
<feature type="domain" description="HTH cro/C1-type" evidence="2">
    <location>
        <begin position="8"/>
        <end position="62"/>
    </location>
</feature>
<keyword evidence="4" id="KW-1185">Reference proteome</keyword>
<evidence type="ECO:0000259" key="2">
    <source>
        <dbReference type="PROSITE" id="PS50943"/>
    </source>
</evidence>
<evidence type="ECO:0000313" key="3">
    <source>
        <dbReference type="EMBL" id="MTI28470.1"/>
    </source>
</evidence>
<dbReference type="InterPro" id="IPR010982">
    <property type="entry name" value="Lambda_DNA-bd_dom_sf"/>
</dbReference>
<dbReference type="CDD" id="cd06529">
    <property type="entry name" value="S24_LexA-like"/>
    <property type="match status" value="1"/>
</dbReference>
<dbReference type="Pfam" id="PF01381">
    <property type="entry name" value="HTH_3"/>
    <property type="match status" value="1"/>
</dbReference>
<dbReference type="PANTHER" id="PTHR46558">
    <property type="entry name" value="TRACRIPTIONAL REGULATORY PROTEIN-RELATED-RELATED"/>
    <property type="match status" value="1"/>
</dbReference>
<dbReference type="Gene3D" id="1.10.260.40">
    <property type="entry name" value="lambda repressor-like DNA-binding domains"/>
    <property type="match status" value="1"/>
</dbReference>